<organism evidence="6 7">
    <name type="scientific">Bradyrhizobium erythrophlei</name>
    <dbReference type="NCBI Taxonomy" id="1437360"/>
    <lineage>
        <taxon>Bacteria</taxon>
        <taxon>Pseudomonadati</taxon>
        <taxon>Pseudomonadota</taxon>
        <taxon>Alphaproteobacteria</taxon>
        <taxon>Hyphomicrobiales</taxon>
        <taxon>Nitrobacteraceae</taxon>
        <taxon>Bradyrhizobium</taxon>
    </lineage>
</organism>
<proteinExistence type="predicted"/>
<dbReference type="Gene3D" id="3.40.50.2300">
    <property type="match status" value="1"/>
</dbReference>
<feature type="domain" description="Response regulatory" evidence="5">
    <location>
        <begin position="11"/>
        <end position="126"/>
    </location>
</feature>
<dbReference type="SUPFAM" id="SSF46894">
    <property type="entry name" value="C-terminal effector domain of the bipartite response regulators"/>
    <property type="match status" value="1"/>
</dbReference>
<evidence type="ECO:0000313" key="6">
    <source>
        <dbReference type="EMBL" id="SHN64546.1"/>
    </source>
</evidence>
<dbReference type="InterPro" id="IPR039420">
    <property type="entry name" value="WalR-like"/>
</dbReference>
<dbReference type="PANTHER" id="PTHR43214:SF43">
    <property type="entry name" value="TWO-COMPONENT RESPONSE REGULATOR"/>
    <property type="match status" value="1"/>
</dbReference>
<dbReference type="GO" id="GO:0006355">
    <property type="term" value="P:regulation of DNA-templated transcription"/>
    <property type="evidence" value="ECO:0007669"/>
    <property type="project" value="InterPro"/>
</dbReference>
<dbReference type="Proteomes" id="UP000184096">
    <property type="component" value="Chromosome I"/>
</dbReference>
<dbReference type="GO" id="GO:0003677">
    <property type="term" value="F:DNA binding"/>
    <property type="evidence" value="ECO:0007669"/>
    <property type="project" value="UniProtKB-KW"/>
</dbReference>
<keyword evidence="2" id="KW-0238">DNA-binding</keyword>
<dbReference type="CDD" id="cd17535">
    <property type="entry name" value="REC_NarL-like"/>
    <property type="match status" value="1"/>
</dbReference>
<gene>
    <name evidence="6" type="ORF">SAMN05444170_0592</name>
</gene>
<dbReference type="InterPro" id="IPR001789">
    <property type="entry name" value="Sig_transdc_resp-reg_receiver"/>
</dbReference>
<dbReference type="PANTHER" id="PTHR43214">
    <property type="entry name" value="TWO-COMPONENT RESPONSE REGULATOR"/>
    <property type="match status" value="1"/>
</dbReference>
<dbReference type="PRINTS" id="PR00038">
    <property type="entry name" value="HTHLUXR"/>
</dbReference>
<dbReference type="InterPro" id="IPR058245">
    <property type="entry name" value="NreC/VraR/RcsB-like_REC"/>
</dbReference>
<evidence type="ECO:0000256" key="2">
    <source>
        <dbReference type="ARBA" id="ARBA00023125"/>
    </source>
</evidence>
<dbReference type="AlphaFoldDB" id="A0A1M7T1D8"/>
<dbReference type="SMART" id="SM00421">
    <property type="entry name" value="HTH_LUXR"/>
    <property type="match status" value="1"/>
</dbReference>
<keyword evidence="7" id="KW-1185">Reference proteome</keyword>
<accession>A0A1M7T1D8</accession>
<dbReference type="SMART" id="SM00448">
    <property type="entry name" value="REC"/>
    <property type="match status" value="1"/>
</dbReference>
<evidence type="ECO:0000256" key="3">
    <source>
        <dbReference type="PROSITE-ProRule" id="PRU00169"/>
    </source>
</evidence>
<dbReference type="Pfam" id="PF00072">
    <property type="entry name" value="Response_reg"/>
    <property type="match status" value="1"/>
</dbReference>
<dbReference type="GO" id="GO:0000160">
    <property type="term" value="P:phosphorelay signal transduction system"/>
    <property type="evidence" value="ECO:0007669"/>
    <property type="project" value="InterPro"/>
</dbReference>
<dbReference type="PROSITE" id="PS50110">
    <property type="entry name" value="RESPONSE_REGULATORY"/>
    <property type="match status" value="1"/>
</dbReference>
<evidence type="ECO:0000259" key="4">
    <source>
        <dbReference type="PROSITE" id="PS50043"/>
    </source>
</evidence>
<dbReference type="InterPro" id="IPR011006">
    <property type="entry name" value="CheY-like_superfamily"/>
</dbReference>
<keyword evidence="1 3" id="KW-0597">Phosphoprotein</keyword>
<dbReference type="EMBL" id="LT670849">
    <property type="protein sequence ID" value="SHN64546.1"/>
    <property type="molecule type" value="Genomic_DNA"/>
</dbReference>
<evidence type="ECO:0000256" key="1">
    <source>
        <dbReference type="ARBA" id="ARBA00022553"/>
    </source>
</evidence>
<dbReference type="InterPro" id="IPR000792">
    <property type="entry name" value="Tscrpt_reg_LuxR_C"/>
</dbReference>
<dbReference type="Pfam" id="PF00196">
    <property type="entry name" value="GerE"/>
    <property type="match status" value="1"/>
</dbReference>
<dbReference type="CDD" id="cd06170">
    <property type="entry name" value="LuxR_C_like"/>
    <property type="match status" value="1"/>
</dbReference>
<feature type="domain" description="HTH luxR-type" evidence="4">
    <location>
        <begin position="148"/>
        <end position="213"/>
    </location>
</feature>
<reference evidence="7" key="1">
    <citation type="submission" date="2016-11" db="EMBL/GenBank/DDBJ databases">
        <authorList>
            <person name="Varghese N."/>
            <person name="Submissions S."/>
        </authorList>
    </citation>
    <scope>NUCLEOTIDE SEQUENCE [LARGE SCALE GENOMIC DNA]</scope>
    <source>
        <strain evidence="7">GAS401</strain>
    </source>
</reference>
<name>A0A1M7T1D8_9BRAD</name>
<evidence type="ECO:0000313" key="7">
    <source>
        <dbReference type="Proteomes" id="UP000184096"/>
    </source>
</evidence>
<dbReference type="PROSITE" id="PS50043">
    <property type="entry name" value="HTH_LUXR_2"/>
    <property type="match status" value="1"/>
</dbReference>
<protein>
    <submittedName>
        <fullName evidence="6">Two component transcriptional regulator, LuxR family</fullName>
    </submittedName>
</protein>
<evidence type="ECO:0000259" key="5">
    <source>
        <dbReference type="PROSITE" id="PS50110"/>
    </source>
</evidence>
<feature type="modified residue" description="4-aspartylphosphate" evidence="3">
    <location>
        <position position="61"/>
    </location>
</feature>
<dbReference type="SUPFAM" id="SSF52172">
    <property type="entry name" value="CheY-like"/>
    <property type="match status" value="1"/>
</dbReference>
<sequence length="215" mass="23466">MMPENQKLKTKVLIVDDHPVVVSGCRSLFASDSSVRIEGAGNAKAGYTAFVDGKPDITVIDIKLPDVSGFELMRQIRKEDPDARIIMFSMNDDPAFVVRAIEMGAQGYLSKSDDPRLFVKAVLKVAAGENYISPHLAEAVTFSSAVVKASPTNKMTARELEILTLLRRGDKIAEIADALGISYKTVANTTSLLKQKLRARSHSDLIRMAVEMNLG</sequence>
<dbReference type="InterPro" id="IPR016032">
    <property type="entry name" value="Sig_transdc_resp-reg_C-effctor"/>
</dbReference>